<reference evidence="4" key="1">
    <citation type="journal article" date="2023" name="Commun. Biol.">
        <title>Genome analysis of Parmales, the sister group of diatoms, reveals the evolutionary specialization of diatoms from phago-mixotrophs to photoautotrophs.</title>
        <authorList>
            <person name="Ban H."/>
            <person name="Sato S."/>
            <person name="Yoshikawa S."/>
            <person name="Yamada K."/>
            <person name="Nakamura Y."/>
            <person name="Ichinomiya M."/>
            <person name="Sato N."/>
            <person name="Blanc-Mathieu R."/>
            <person name="Endo H."/>
            <person name="Kuwata A."/>
            <person name="Ogata H."/>
        </authorList>
    </citation>
    <scope>NUCLEOTIDE SEQUENCE [LARGE SCALE GENOMIC DNA]</scope>
    <source>
        <strain evidence="4">NIES 3699</strain>
    </source>
</reference>
<evidence type="ECO:0000256" key="1">
    <source>
        <dbReference type="ARBA" id="ARBA00022737"/>
    </source>
</evidence>
<dbReference type="PANTHER" id="PTHR45831:SF2">
    <property type="entry name" value="LD24721P"/>
    <property type="match status" value="1"/>
</dbReference>
<organism evidence="3 4">
    <name type="scientific">Triparma verrucosa</name>
    <dbReference type="NCBI Taxonomy" id="1606542"/>
    <lineage>
        <taxon>Eukaryota</taxon>
        <taxon>Sar</taxon>
        <taxon>Stramenopiles</taxon>
        <taxon>Ochrophyta</taxon>
        <taxon>Bolidophyceae</taxon>
        <taxon>Parmales</taxon>
        <taxon>Triparmaceae</taxon>
        <taxon>Triparma</taxon>
    </lineage>
</organism>
<dbReference type="InterPro" id="IPR047150">
    <property type="entry name" value="SGT"/>
</dbReference>
<dbReference type="GO" id="GO:0060090">
    <property type="term" value="F:molecular adaptor activity"/>
    <property type="evidence" value="ECO:0007669"/>
    <property type="project" value="TreeGrafter"/>
</dbReference>
<evidence type="ECO:0000256" key="2">
    <source>
        <dbReference type="ARBA" id="ARBA00022803"/>
    </source>
</evidence>
<keyword evidence="2" id="KW-0802">TPR repeat</keyword>
<dbReference type="SUPFAM" id="SSF48452">
    <property type="entry name" value="TPR-like"/>
    <property type="match status" value="1"/>
</dbReference>
<dbReference type="PANTHER" id="PTHR45831">
    <property type="entry name" value="LD24721P"/>
    <property type="match status" value="1"/>
</dbReference>
<proteinExistence type="predicted"/>
<evidence type="ECO:0000313" key="3">
    <source>
        <dbReference type="EMBL" id="GMH98206.1"/>
    </source>
</evidence>
<dbReference type="GO" id="GO:0016020">
    <property type="term" value="C:membrane"/>
    <property type="evidence" value="ECO:0007669"/>
    <property type="project" value="TreeGrafter"/>
</dbReference>
<dbReference type="GO" id="GO:0006620">
    <property type="term" value="P:post-translational protein targeting to endoplasmic reticulum membrane"/>
    <property type="evidence" value="ECO:0007669"/>
    <property type="project" value="TreeGrafter"/>
</dbReference>
<dbReference type="EMBL" id="BRXX01000213">
    <property type="protein sequence ID" value="GMH98206.1"/>
    <property type="molecule type" value="Genomic_DNA"/>
</dbReference>
<accession>A0A9W7C1D0</accession>
<keyword evidence="4" id="KW-1185">Reference proteome</keyword>
<comment type="caution">
    <text evidence="3">The sequence shown here is derived from an EMBL/GenBank/DDBJ whole genome shotgun (WGS) entry which is preliminary data.</text>
</comment>
<name>A0A9W7C1D0_9STRA</name>
<keyword evidence="1" id="KW-0677">Repeat</keyword>
<dbReference type="InterPro" id="IPR011990">
    <property type="entry name" value="TPR-like_helical_dom_sf"/>
</dbReference>
<evidence type="ECO:0000313" key="4">
    <source>
        <dbReference type="Proteomes" id="UP001165160"/>
    </source>
</evidence>
<dbReference type="Gene3D" id="1.25.40.10">
    <property type="entry name" value="Tetratricopeptide repeat domain"/>
    <property type="match status" value="1"/>
</dbReference>
<gene>
    <name evidence="3" type="ORF">TrVE_jg14253</name>
</gene>
<protein>
    <submittedName>
        <fullName evidence="3">Uncharacterized protein</fullName>
    </submittedName>
</protein>
<dbReference type="GO" id="GO:0072380">
    <property type="term" value="C:TRC complex"/>
    <property type="evidence" value="ECO:0007669"/>
    <property type="project" value="TreeGrafter"/>
</dbReference>
<dbReference type="AlphaFoldDB" id="A0A9W7C1D0"/>
<sequence>MIKGTKRPDLNSQYVYVCDPIVSAGVTRFTCHLIGIPEGFNYTHLFKEPNSSDSPLEKYKSTELRLKGENLERHINEEGDKFRTMGNVKYAMGHYVGAIADYDKALLSNPFDYKSLANRAVSKTKLTPTWYSTALVDCQWCVLLAPKWAKGFYRYAVTASLLNNIKGIGLMNKAAKLELNNKSFKKALEKMIKALPEEWDFDKKTSIITRHPEKSKNAINIEGQSITFEAVYKDTRNPPNMLVYIMMKEKAAISGNSAYSERWLVSTAYDGIVLDRLTRTKVAQWSSACENWSLGLSKARAVVAFSQCGDAVLKQQIIAAVNSPNGQLAIQYLGIKTFADPAYELCEAIITDVRVCNFAPYIYRDAPVASPLRESIGPKSKYNNYFMENMSYAMFQDNKNSAWGWMPKMLQGVFPLTQQGAHNGLSSEDAVEELKRRVEELGFGYETADGAIRQTITTTVRHTLIFAYMQNLATGNTAGLNQSDLLSKWVEDFYDGIFYHLYPKPPGLEFFDPYLRYGEEVIDYSTYSSIFRGSFLLGVWAFRMMMVEQTGGHDEALDAQSHYHEKLVSLAQRIIMKGHHDFMSNGKATYEEILSGLHHYIIPQTCQAWTRIASWGRRQLYLLYDHDLCGVVSELQSPYKYTLKAKCGKENIYIRSRLVMYTGLGMQQNEELAQKSEEDFWTKHCGFQMKLEKYPGWKGYDDQIHGYKHNTDAITAVAYRAAAHYCYDDDPNKRLFLWNATYFACLSTNEGGVRSDFPHITDKLALGELFEGFGMTRFYNLGYLRDLVKKAEEATGKINRNFFNPKAEQKIDCKWLPMKILEMCTDLPDLTDLPDVNRIQGKINCYTCVDPVTGKTHTWNEFKDREYYLKQEKGGVDVEQLMRRQEEANVGKLFNPFKEQGARLDNMWNPLDKETFYFEGPPRLSLIALDMMQRSLGLCCDCTDPKKAESKLKERMNVDALMEEARKARISPKVEI</sequence>
<dbReference type="Proteomes" id="UP001165160">
    <property type="component" value="Unassembled WGS sequence"/>
</dbReference>